<organism evidence="2 3">
    <name type="scientific">Arthrobacter caoxuetaonis</name>
    <dbReference type="NCBI Taxonomy" id="2886935"/>
    <lineage>
        <taxon>Bacteria</taxon>
        <taxon>Bacillati</taxon>
        <taxon>Actinomycetota</taxon>
        <taxon>Actinomycetes</taxon>
        <taxon>Micrococcales</taxon>
        <taxon>Micrococcaceae</taxon>
        <taxon>Arthrobacter</taxon>
    </lineage>
</organism>
<dbReference type="AlphaFoldDB" id="A0A9X1MAW5"/>
<dbReference type="Proteomes" id="UP001139158">
    <property type="component" value="Unassembled WGS sequence"/>
</dbReference>
<evidence type="ECO:0000256" key="1">
    <source>
        <dbReference type="SAM" id="Phobius"/>
    </source>
</evidence>
<accession>A0A9X1MAW5</accession>
<sequence>MTDSPDAERKAAAASSGAHARKWSVDIGPVWAGLITGGLALAGTAIGIVVSGQQERESFLRDERLDRYSSHASATQIFLVDLDTWAAAAESQSDGEAQARADVEESYRTAVEAAWDVRLIAPAEAEELNQLISQKVDSAYTYLKDGYTEGESENLKALGAEVNRLVSDLAEHAATGIRPSAPAGEHQLSLTADGGDIYTCERAP</sequence>
<gene>
    <name evidence="2" type="ORF">LJ757_00975</name>
</gene>
<dbReference type="EMBL" id="JAJFZV010000001">
    <property type="protein sequence ID" value="MCC3296376.1"/>
    <property type="molecule type" value="Genomic_DNA"/>
</dbReference>
<dbReference type="RefSeq" id="WP_227894109.1">
    <property type="nucleotide sequence ID" value="NZ_CP099466.1"/>
</dbReference>
<reference evidence="2" key="1">
    <citation type="submission" date="2021-10" db="EMBL/GenBank/DDBJ databases">
        <title>Novel species in genus Arthrobacter.</title>
        <authorList>
            <person name="Liu Y."/>
        </authorList>
    </citation>
    <scope>NUCLEOTIDE SEQUENCE</scope>
    <source>
        <strain evidence="2">Zg-Y453</strain>
    </source>
</reference>
<feature type="transmembrane region" description="Helical" evidence="1">
    <location>
        <begin position="30"/>
        <end position="51"/>
    </location>
</feature>
<keyword evidence="1" id="KW-0812">Transmembrane</keyword>
<keyword evidence="1" id="KW-1133">Transmembrane helix</keyword>
<comment type="caution">
    <text evidence="2">The sequence shown here is derived from an EMBL/GenBank/DDBJ whole genome shotgun (WGS) entry which is preliminary data.</text>
</comment>
<keyword evidence="1" id="KW-0472">Membrane</keyword>
<evidence type="ECO:0000313" key="2">
    <source>
        <dbReference type="EMBL" id="MCC3296376.1"/>
    </source>
</evidence>
<name>A0A9X1MAW5_9MICC</name>
<protein>
    <submittedName>
        <fullName evidence="2">Uncharacterized protein</fullName>
    </submittedName>
</protein>
<evidence type="ECO:0000313" key="3">
    <source>
        <dbReference type="Proteomes" id="UP001139158"/>
    </source>
</evidence>
<keyword evidence="3" id="KW-1185">Reference proteome</keyword>
<proteinExistence type="predicted"/>